<dbReference type="STRING" id="759273.H1W0J8"/>
<name>H1W0J8_COLHI</name>
<organism evidence="1 2">
    <name type="scientific">Colletotrichum higginsianum (strain IMI 349063)</name>
    <name type="common">Crucifer anthracnose fungus</name>
    <dbReference type="NCBI Taxonomy" id="759273"/>
    <lineage>
        <taxon>Eukaryota</taxon>
        <taxon>Fungi</taxon>
        <taxon>Dikarya</taxon>
        <taxon>Ascomycota</taxon>
        <taxon>Pezizomycotina</taxon>
        <taxon>Sordariomycetes</taxon>
        <taxon>Hypocreomycetidae</taxon>
        <taxon>Glomerellales</taxon>
        <taxon>Glomerellaceae</taxon>
        <taxon>Colletotrichum</taxon>
        <taxon>Colletotrichum destructivum species complex</taxon>
    </lineage>
</organism>
<dbReference type="Proteomes" id="UP000007174">
    <property type="component" value="Unassembled WGS sequence"/>
</dbReference>
<dbReference type="AlphaFoldDB" id="H1W0J8"/>
<sequence>MLKNVLVDMLLIMLQDSEMDNRRLAMSTLNSAAHNKPDLILPHLGELMPF</sequence>
<dbReference type="InterPro" id="IPR011989">
    <property type="entry name" value="ARM-like"/>
</dbReference>
<reference evidence="2" key="1">
    <citation type="journal article" date="2012" name="Nat. Genet.">
        <title>Lifestyle transitions in plant pathogenic Colletotrichum fungi deciphered by genome and transcriptome analyses.</title>
        <authorList>
            <person name="O'Connell R.J."/>
            <person name="Thon M.R."/>
            <person name="Hacquard S."/>
            <person name="Amyotte S.G."/>
            <person name="Kleemann J."/>
            <person name="Torres M.F."/>
            <person name="Damm U."/>
            <person name="Buiate E.A."/>
            <person name="Epstein L."/>
            <person name="Alkan N."/>
            <person name="Altmueller J."/>
            <person name="Alvarado-Balderrama L."/>
            <person name="Bauser C.A."/>
            <person name="Becker C."/>
            <person name="Birren B.W."/>
            <person name="Chen Z."/>
            <person name="Choi J."/>
            <person name="Crouch J.A."/>
            <person name="Duvick J.P."/>
            <person name="Farman M.A."/>
            <person name="Gan P."/>
            <person name="Heiman D."/>
            <person name="Henrissat B."/>
            <person name="Howard R.J."/>
            <person name="Kabbage M."/>
            <person name="Koch C."/>
            <person name="Kracher B."/>
            <person name="Kubo Y."/>
            <person name="Law A.D."/>
            <person name="Lebrun M.-H."/>
            <person name="Lee Y.-H."/>
            <person name="Miyara I."/>
            <person name="Moore N."/>
            <person name="Neumann U."/>
            <person name="Nordstroem K."/>
            <person name="Panaccione D.G."/>
            <person name="Panstruga R."/>
            <person name="Place M."/>
            <person name="Proctor R.H."/>
            <person name="Prusky D."/>
            <person name="Rech G."/>
            <person name="Reinhardt R."/>
            <person name="Rollins J.A."/>
            <person name="Rounsley S."/>
            <person name="Schardl C.L."/>
            <person name="Schwartz D.C."/>
            <person name="Shenoy N."/>
            <person name="Shirasu K."/>
            <person name="Sikhakolli U.R."/>
            <person name="Stueber K."/>
            <person name="Sukno S.A."/>
            <person name="Sweigard J.A."/>
            <person name="Takano Y."/>
            <person name="Takahara H."/>
            <person name="Trail F."/>
            <person name="van der Does H.C."/>
            <person name="Voll L.M."/>
            <person name="Will I."/>
            <person name="Young S."/>
            <person name="Zeng Q."/>
            <person name="Zhang J."/>
            <person name="Zhou S."/>
            <person name="Dickman M.B."/>
            <person name="Schulze-Lefert P."/>
            <person name="Ver Loren van Themaat E."/>
            <person name="Ma L.-J."/>
            <person name="Vaillancourt L.J."/>
        </authorList>
    </citation>
    <scope>NUCLEOTIDE SEQUENCE [LARGE SCALE GENOMIC DNA]</scope>
    <source>
        <strain evidence="2">IMI 349063</strain>
    </source>
</reference>
<protein>
    <submittedName>
        <fullName evidence="1">Uncharacterized protein</fullName>
    </submittedName>
</protein>
<evidence type="ECO:0000313" key="1">
    <source>
        <dbReference type="EMBL" id="CCF46011.1"/>
    </source>
</evidence>
<dbReference type="EMBL" id="CACQ02008248">
    <property type="protein sequence ID" value="CCF46011.1"/>
    <property type="molecule type" value="Genomic_DNA"/>
</dbReference>
<feature type="non-terminal residue" evidence="1">
    <location>
        <position position="50"/>
    </location>
</feature>
<dbReference type="Gene3D" id="1.25.10.10">
    <property type="entry name" value="Leucine-rich Repeat Variant"/>
    <property type="match status" value="1"/>
</dbReference>
<proteinExistence type="predicted"/>
<evidence type="ECO:0000313" key="2">
    <source>
        <dbReference type="Proteomes" id="UP000007174"/>
    </source>
</evidence>
<dbReference type="VEuPathDB" id="FungiDB:CH63R_04013"/>
<dbReference type="HOGENOM" id="CLU_3129703_0_0_1"/>
<accession>H1W0J8</accession>
<dbReference type="InterPro" id="IPR016024">
    <property type="entry name" value="ARM-type_fold"/>
</dbReference>
<dbReference type="SUPFAM" id="SSF48371">
    <property type="entry name" value="ARM repeat"/>
    <property type="match status" value="1"/>
</dbReference>
<gene>
    <name evidence="1" type="ORF">CH063_14898</name>
</gene>